<dbReference type="PROSITE" id="PS51216">
    <property type="entry name" value="NEBULIN"/>
    <property type="match status" value="1"/>
</dbReference>
<sequence>IRMSKKCARQECGKTVYPIEELKCLDKVWHKQCFKCTVCGMALNMKNYKGYNKMPYCEPHYPKTKATIVVDTPEMKRLADNTKFQSKVQYTADFEKMKGTKIEIVDDPELQRHLKNTQVVSKVAYQGELEKKKLMEEVRPQKEIDEKSDSGISNASQCISSTNEVNQARQVGSIADYDPINGNWGSTNNNNNNNNNIKTNFKKQNGKTIENLTDALRQTSVTSPTKVTNRVDSGIASPTNTVSTPRFNSKQTGFTVKALYDYTAADNDEELYKELYNGECSQPIILFLLLIILFDVLCNLTSDISLNSSLTSITNSNINRRYIRPTNEVKKKSHCNTCKSRIESNNKRWFQILLNILYLGFIFVTFLGASLIFRKPLCYILNGLTQYYKLNK</sequence>
<dbReference type="CDD" id="cd09447">
    <property type="entry name" value="LIM_LASP"/>
    <property type="match status" value="1"/>
</dbReference>
<dbReference type="GO" id="GO:0046872">
    <property type="term" value="F:metal ion binding"/>
    <property type="evidence" value="ECO:0007669"/>
    <property type="project" value="UniProtKB-KW"/>
</dbReference>
<dbReference type="WBParaSite" id="TCONS_00011696.p1">
    <property type="protein sequence ID" value="TCONS_00011696.p1"/>
    <property type="gene ID" value="XLOC_006435"/>
</dbReference>
<dbReference type="PANTHER" id="PTHR46218">
    <property type="entry name" value="LASP"/>
    <property type="match status" value="1"/>
</dbReference>
<name>A0AAF5DFN5_STRER</name>
<dbReference type="PROSITE" id="PS50023">
    <property type="entry name" value="LIM_DOMAIN_2"/>
    <property type="match status" value="1"/>
</dbReference>
<accession>A0AAF5DFN5</accession>
<keyword evidence="4 5" id="KW-0440">LIM domain</keyword>
<evidence type="ECO:0000256" key="1">
    <source>
        <dbReference type="ARBA" id="ARBA00022723"/>
    </source>
</evidence>
<evidence type="ECO:0000256" key="2">
    <source>
        <dbReference type="ARBA" id="ARBA00022737"/>
    </source>
</evidence>
<keyword evidence="7" id="KW-1133">Transmembrane helix</keyword>
<dbReference type="Pfam" id="PF00880">
    <property type="entry name" value="Nebulin"/>
    <property type="match status" value="1"/>
</dbReference>
<proteinExistence type="predicted"/>
<dbReference type="InterPro" id="IPR000900">
    <property type="entry name" value="Nebulin_repeat"/>
</dbReference>
<evidence type="ECO:0000259" key="8">
    <source>
        <dbReference type="PROSITE" id="PS50023"/>
    </source>
</evidence>
<keyword evidence="3 5" id="KW-0862">Zinc</keyword>
<keyword evidence="7" id="KW-0472">Membrane</keyword>
<keyword evidence="1 5" id="KW-0479">Metal-binding</keyword>
<feature type="transmembrane region" description="Helical" evidence="7">
    <location>
        <begin position="284"/>
        <end position="302"/>
    </location>
</feature>
<dbReference type="InterPro" id="IPR001781">
    <property type="entry name" value="Znf_LIM"/>
</dbReference>
<dbReference type="SMART" id="SM00132">
    <property type="entry name" value="LIM"/>
    <property type="match status" value="1"/>
</dbReference>
<dbReference type="Proteomes" id="UP000035681">
    <property type="component" value="Unplaced"/>
</dbReference>
<evidence type="ECO:0000256" key="4">
    <source>
        <dbReference type="ARBA" id="ARBA00023038"/>
    </source>
</evidence>
<feature type="domain" description="LIM zinc-binding" evidence="8">
    <location>
        <begin position="7"/>
        <end position="67"/>
    </location>
</feature>
<dbReference type="GO" id="GO:0005925">
    <property type="term" value="C:focal adhesion"/>
    <property type="evidence" value="ECO:0007669"/>
    <property type="project" value="TreeGrafter"/>
</dbReference>
<evidence type="ECO:0000313" key="9">
    <source>
        <dbReference type="Proteomes" id="UP000035681"/>
    </source>
</evidence>
<dbReference type="GO" id="GO:0005737">
    <property type="term" value="C:cytoplasm"/>
    <property type="evidence" value="ECO:0007669"/>
    <property type="project" value="UniProtKB-ARBA"/>
</dbReference>
<evidence type="ECO:0000256" key="5">
    <source>
        <dbReference type="PROSITE-ProRule" id="PRU00125"/>
    </source>
</evidence>
<evidence type="ECO:0000256" key="7">
    <source>
        <dbReference type="SAM" id="Phobius"/>
    </source>
</evidence>
<protein>
    <submittedName>
        <fullName evidence="10">LIM zinc-binding domain-containing protein</fullName>
    </submittedName>
</protein>
<dbReference type="AlphaFoldDB" id="A0AAF5DFN5"/>
<organism evidence="9 10">
    <name type="scientific">Strongyloides stercoralis</name>
    <name type="common">Threadworm</name>
    <dbReference type="NCBI Taxonomy" id="6248"/>
    <lineage>
        <taxon>Eukaryota</taxon>
        <taxon>Metazoa</taxon>
        <taxon>Ecdysozoa</taxon>
        <taxon>Nematoda</taxon>
        <taxon>Chromadorea</taxon>
        <taxon>Rhabditida</taxon>
        <taxon>Tylenchina</taxon>
        <taxon>Panagrolaimomorpha</taxon>
        <taxon>Strongyloidoidea</taxon>
        <taxon>Strongyloididae</taxon>
        <taxon>Strongyloides</taxon>
    </lineage>
</organism>
<feature type="transmembrane region" description="Helical" evidence="7">
    <location>
        <begin position="349"/>
        <end position="373"/>
    </location>
</feature>
<dbReference type="SUPFAM" id="SSF57716">
    <property type="entry name" value="Glucocorticoid receptor-like (DNA-binding domain)"/>
    <property type="match status" value="2"/>
</dbReference>
<evidence type="ECO:0000313" key="10">
    <source>
        <dbReference type="WBParaSite" id="TCONS_00011696.p1"/>
    </source>
</evidence>
<evidence type="ECO:0000256" key="6">
    <source>
        <dbReference type="SAM" id="MobiDB-lite"/>
    </source>
</evidence>
<reference evidence="10" key="1">
    <citation type="submission" date="2024-02" db="UniProtKB">
        <authorList>
            <consortium name="WormBaseParasite"/>
        </authorList>
    </citation>
    <scope>IDENTIFICATION</scope>
</reference>
<dbReference type="SMART" id="SM00227">
    <property type="entry name" value="NEBU"/>
    <property type="match status" value="2"/>
</dbReference>
<keyword evidence="2" id="KW-0677">Repeat</keyword>
<dbReference type="Gene3D" id="2.10.110.10">
    <property type="entry name" value="Cysteine Rich Protein"/>
    <property type="match status" value="1"/>
</dbReference>
<keyword evidence="9" id="KW-1185">Reference proteome</keyword>
<feature type="region of interest" description="Disordered" evidence="6">
    <location>
        <begin position="221"/>
        <end position="246"/>
    </location>
</feature>
<dbReference type="InterPro" id="IPR051759">
    <property type="entry name" value="LIM-SH3_domain_protein"/>
</dbReference>
<evidence type="ECO:0000256" key="3">
    <source>
        <dbReference type="ARBA" id="ARBA00022833"/>
    </source>
</evidence>
<keyword evidence="7" id="KW-0812">Transmembrane</keyword>
<dbReference type="Pfam" id="PF00412">
    <property type="entry name" value="LIM"/>
    <property type="match status" value="1"/>
</dbReference>
<dbReference type="GO" id="GO:0051015">
    <property type="term" value="F:actin filament binding"/>
    <property type="evidence" value="ECO:0007669"/>
    <property type="project" value="TreeGrafter"/>
</dbReference>
<dbReference type="PANTHER" id="PTHR46218:SF4">
    <property type="entry name" value="LIM AND SH3 DOMAIN PROTEIN LASP"/>
    <property type="match status" value="1"/>
</dbReference>
<dbReference type="FunFam" id="2.10.110.10:FF:000087">
    <property type="entry name" value="LIM zinc-binding domain-containing Nebulette"/>
    <property type="match status" value="1"/>
</dbReference>